<evidence type="ECO:0000256" key="8">
    <source>
        <dbReference type="HAMAP-Rule" id="MF_00265"/>
    </source>
</evidence>
<dbReference type="PANTHER" id="PTHR33653">
    <property type="entry name" value="RIBONUCLEASE VAPC2"/>
    <property type="match status" value="1"/>
</dbReference>
<keyword evidence="8" id="KW-0800">Toxin</keyword>
<evidence type="ECO:0000259" key="9">
    <source>
        <dbReference type="Pfam" id="PF01850"/>
    </source>
</evidence>
<dbReference type="HAMAP" id="MF_00265">
    <property type="entry name" value="VapC_Nob1"/>
    <property type="match status" value="1"/>
</dbReference>
<dbReference type="CDD" id="cd18745">
    <property type="entry name" value="PIN_VapC4-5_FitB-like"/>
    <property type="match status" value="1"/>
</dbReference>
<dbReference type="GO" id="GO:0090729">
    <property type="term" value="F:toxin activity"/>
    <property type="evidence" value="ECO:0007669"/>
    <property type="project" value="UniProtKB-KW"/>
</dbReference>
<comment type="cofactor">
    <cofactor evidence="1 8">
        <name>Mg(2+)</name>
        <dbReference type="ChEBI" id="CHEBI:18420"/>
    </cofactor>
</comment>
<keyword evidence="2 8" id="KW-1277">Toxin-antitoxin system</keyword>
<keyword evidence="5 8" id="KW-0378">Hydrolase</keyword>
<dbReference type="Pfam" id="PF01850">
    <property type="entry name" value="PIN"/>
    <property type="match status" value="1"/>
</dbReference>
<name>A0AAU7LX73_9BURK</name>
<dbReference type="GO" id="GO:0016787">
    <property type="term" value="F:hydrolase activity"/>
    <property type="evidence" value="ECO:0007669"/>
    <property type="project" value="UniProtKB-KW"/>
</dbReference>
<keyword evidence="3 8" id="KW-0540">Nuclease</keyword>
<dbReference type="AlphaFoldDB" id="A0AAU7LX73"/>
<organism evidence="10">
    <name type="scientific">Polaromonas hydrogenivorans</name>
    <dbReference type="NCBI Taxonomy" id="335476"/>
    <lineage>
        <taxon>Bacteria</taxon>
        <taxon>Pseudomonadati</taxon>
        <taxon>Pseudomonadota</taxon>
        <taxon>Betaproteobacteria</taxon>
        <taxon>Burkholderiales</taxon>
        <taxon>Comamonadaceae</taxon>
        <taxon>Polaromonas</taxon>
    </lineage>
</organism>
<comment type="similarity">
    <text evidence="7 8">Belongs to the PINc/VapC protein family.</text>
</comment>
<feature type="domain" description="PIN" evidence="9">
    <location>
        <begin position="2"/>
        <end position="123"/>
    </location>
</feature>
<dbReference type="PANTHER" id="PTHR33653:SF1">
    <property type="entry name" value="RIBONUCLEASE VAPC2"/>
    <property type="match status" value="1"/>
</dbReference>
<dbReference type="EMBL" id="CP157675">
    <property type="protein sequence ID" value="XBP72250.1"/>
    <property type="molecule type" value="Genomic_DNA"/>
</dbReference>
<dbReference type="InterPro" id="IPR022907">
    <property type="entry name" value="VapC_family"/>
</dbReference>
<dbReference type="RefSeq" id="WP_349281653.1">
    <property type="nucleotide sequence ID" value="NZ_CBCSCU010000004.1"/>
</dbReference>
<comment type="function">
    <text evidence="8">Toxic component of a toxin-antitoxin (TA) system. An RNase.</text>
</comment>
<evidence type="ECO:0000256" key="6">
    <source>
        <dbReference type="ARBA" id="ARBA00022842"/>
    </source>
</evidence>
<evidence type="ECO:0000256" key="3">
    <source>
        <dbReference type="ARBA" id="ARBA00022722"/>
    </source>
</evidence>
<sequence length="132" mass="14684">MYLLDTNTLIYFFKQQGQVAAHLQNIAASQIAIPSAVLFELEYGVLRSTRPELQRKGIDAALKVYGVVSLDDKAAKSVAWIKHTLEAAGTPIGHFDLLIAGTALVHDMTLVTRNTREFERVPGLRVENWYDA</sequence>
<feature type="binding site" evidence="8">
    <location>
        <position position="5"/>
    </location>
    <ligand>
        <name>Mg(2+)</name>
        <dbReference type="ChEBI" id="CHEBI:18420"/>
    </ligand>
</feature>
<evidence type="ECO:0000256" key="1">
    <source>
        <dbReference type="ARBA" id="ARBA00001946"/>
    </source>
</evidence>
<protein>
    <recommendedName>
        <fullName evidence="8">Ribonuclease VapC</fullName>
        <shortName evidence="8">RNase VapC</shortName>
        <ecNumber evidence="8">3.1.-.-</ecNumber>
    </recommendedName>
    <alternativeName>
        <fullName evidence="8">Toxin VapC</fullName>
    </alternativeName>
</protein>
<dbReference type="EC" id="3.1.-.-" evidence="8"/>
<keyword evidence="4 8" id="KW-0479">Metal-binding</keyword>
<dbReference type="InterPro" id="IPR029060">
    <property type="entry name" value="PIN-like_dom_sf"/>
</dbReference>
<proteinExistence type="inferred from homology"/>
<keyword evidence="6 8" id="KW-0460">Magnesium</keyword>
<reference evidence="10" key="1">
    <citation type="submission" date="2024-05" db="EMBL/GenBank/DDBJ databases">
        <authorList>
            <person name="Bunk B."/>
            <person name="Swiderski J."/>
            <person name="Sproer C."/>
            <person name="Thiel V."/>
        </authorList>
    </citation>
    <scope>NUCLEOTIDE SEQUENCE</scope>
    <source>
        <strain evidence="10">DSM 17735</strain>
    </source>
</reference>
<feature type="binding site" evidence="8">
    <location>
        <position position="96"/>
    </location>
    <ligand>
        <name>Mg(2+)</name>
        <dbReference type="ChEBI" id="CHEBI:18420"/>
    </ligand>
</feature>
<dbReference type="GO" id="GO:0000287">
    <property type="term" value="F:magnesium ion binding"/>
    <property type="evidence" value="ECO:0007669"/>
    <property type="project" value="UniProtKB-UniRule"/>
</dbReference>
<accession>A0AAU7LX73</accession>
<gene>
    <name evidence="8" type="primary">vapC</name>
    <name evidence="10" type="ORF">ABLV49_08075</name>
</gene>
<dbReference type="GO" id="GO:0004540">
    <property type="term" value="F:RNA nuclease activity"/>
    <property type="evidence" value="ECO:0007669"/>
    <property type="project" value="InterPro"/>
</dbReference>
<dbReference type="SUPFAM" id="SSF88723">
    <property type="entry name" value="PIN domain-like"/>
    <property type="match status" value="1"/>
</dbReference>
<evidence type="ECO:0000256" key="7">
    <source>
        <dbReference type="ARBA" id="ARBA00038093"/>
    </source>
</evidence>
<evidence type="ECO:0000256" key="4">
    <source>
        <dbReference type="ARBA" id="ARBA00022723"/>
    </source>
</evidence>
<dbReference type="InterPro" id="IPR050556">
    <property type="entry name" value="Type_II_TA_system_RNase"/>
</dbReference>
<dbReference type="Gene3D" id="3.40.50.1010">
    <property type="entry name" value="5'-nuclease"/>
    <property type="match status" value="1"/>
</dbReference>
<evidence type="ECO:0000313" key="10">
    <source>
        <dbReference type="EMBL" id="XBP72250.1"/>
    </source>
</evidence>
<dbReference type="InterPro" id="IPR002716">
    <property type="entry name" value="PIN_dom"/>
</dbReference>
<evidence type="ECO:0000256" key="2">
    <source>
        <dbReference type="ARBA" id="ARBA00022649"/>
    </source>
</evidence>
<evidence type="ECO:0000256" key="5">
    <source>
        <dbReference type="ARBA" id="ARBA00022801"/>
    </source>
</evidence>